<evidence type="ECO:0000256" key="1">
    <source>
        <dbReference type="SAM" id="SignalP"/>
    </source>
</evidence>
<sequence length="100" mass="11011">MKSPTLLAVAFLAIGVASEYHTKAACTNNGVTDKVLTEKVCTFYKTDGFKWNEKDDHCPDCSYSIGPPAACTSPHQRLAGNQFKQLCVQNGTQDWTRDPK</sequence>
<keyword evidence="1" id="KW-0732">Signal</keyword>
<feature type="chain" id="PRO_5040502384" evidence="1">
    <location>
        <begin position="19"/>
        <end position="100"/>
    </location>
</feature>
<keyword evidence="3" id="KW-1185">Reference proteome</keyword>
<dbReference type="EMBL" id="CAJVRM010000068">
    <property type="protein sequence ID" value="CAG8973400.1"/>
    <property type="molecule type" value="Genomic_DNA"/>
</dbReference>
<reference evidence="2" key="1">
    <citation type="submission" date="2021-07" db="EMBL/GenBank/DDBJ databases">
        <authorList>
            <person name="Durling M."/>
        </authorList>
    </citation>
    <scope>NUCLEOTIDE SEQUENCE</scope>
</reference>
<evidence type="ECO:0000313" key="2">
    <source>
        <dbReference type="EMBL" id="CAG8973400.1"/>
    </source>
</evidence>
<feature type="signal peptide" evidence="1">
    <location>
        <begin position="1"/>
        <end position="18"/>
    </location>
</feature>
<dbReference type="AlphaFoldDB" id="A0A9N9LDM7"/>
<protein>
    <submittedName>
        <fullName evidence="2">Uncharacterized protein</fullName>
    </submittedName>
</protein>
<evidence type="ECO:0000313" key="3">
    <source>
        <dbReference type="Proteomes" id="UP000701801"/>
    </source>
</evidence>
<dbReference type="OrthoDB" id="10283005at2759"/>
<dbReference type="Proteomes" id="UP000701801">
    <property type="component" value="Unassembled WGS sequence"/>
</dbReference>
<gene>
    <name evidence="2" type="ORF">HYALB_00000164</name>
</gene>
<accession>A0A9N9LDM7</accession>
<name>A0A9N9LDM7_9HELO</name>
<comment type="caution">
    <text evidence="2">The sequence shown here is derived from an EMBL/GenBank/DDBJ whole genome shotgun (WGS) entry which is preliminary data.</text>
</comment>
<organism evidence="2 3">
    <name type="scientific">Hymenoscyphus albidus</name>
    <dbReference type="NCBI Taxonomy" id="595503"/>
    <lineage>
        <taxon>Eukaryota</taxon>
        <taxon>Fungi</taxon>
        <taxon>Dikarya</taxon>
        <taxon>Ascomycota</taxon>
        <taxon>Pezizomycotina</taxon>
        <taxon>Leotiomycetes</taxon>
        <taxon>Helotiales</taxon>
        <taxon>Helotiaceae</taxon>
        <taxon>Hymenoscyphus</taxon>
    </lineage>
</organism>
<proteinExistence type="predicted"/>